<dbReference type="GO" id="GO:0005198">
    <property type="term" value="F:structural molecule activity"/>
    <property type="evidence" value="ECO:0007669"/>
    <property type="project" value="UniProtKB-UniRule"/>
</dbReference>
<name>A0A2G6QGY0_9BACI</name>
<dbReference type="PANTHER" id="PTHR42792:SF2">
    <property type="entry name" value="FLAGELLIN"/>
    <property type="match status" value="1"/>
</dbReference>
<dbReference type="GO" id="GO:0009288">
    <property type="term" value="C:bacterial-type flagellum"/>
    <property type="evidence" value="ECO:0007669"/>
    <property type="project" value="UniProtKB-SubCell"/>
</dbReference>
<dbReference type="PANTHER" id="PTHR42792">
    <property type="entry name" value="FLAGELLIN"/>
    <property type="match status" value="1"/>
</dbReference>
<dbReference type="EMBL" id="NWUW01000004">
    <property type="protein sequence ID" value="PIE95995.1"/>
    <property type="molecule type" value="Genomic_DNA"/>
</dbReference>
<comment type="function">
    <text evidence="4">Flagellin is the subunit protein which polymerizes to form the filaments of bacterial flagella.</text>
</comment>
<evidence type="ECO:0000313" key="8">
    <source>
        <dbReference type="Proteomes" id="UP000228484"/>
    </source>
</evidence>
<comment type="similarity">
    <text evidence="1 4">Belongs to the bacterial flagellin family.</text>
</comment>
<dbReference type="InterPro" id="IPR001492">
    <property type="entry name" value="Flagellin"/>
</dbReference>
<evidence type="ECO:0000259" key="6">
    <source>
        <dbReference type="Pfam" id="PF00700"/>
    </source>
</evidence>
<keyword evidence="4" id="KW-0964">Secreted</keyword>
<dbReference type="SUPFAM" id="SSF64518">
    <property type="entry name" value="Phase 1 flagellin"/>
    <property type="match status" value="1"/>
</dbReference>
<accession>A0A2G6QGY0</accession>
<keyword evidence="7" id="KW-0282">Flagellum</keyword>
<dbReference type="AlphaFoldDB" id="A0A2G6QGY0"/>
<evidence type="ECO:0000313" key="7">
    <source>
        <dbReference type="EMBL" id="PIE95995.1"/>
    </source>
</evidence>
<dbReference type="GO" id="GO:0005576">
    <property type="term" value="C:extracellular region"/>
    <property type="evidence" value="ECO:0007669"/>
    <property type="project" value="UniProtKB-SubCell"/>
</dbReference>
<keyword evidence="8" id="KW-1185">Reference proteome</keyword>
<feature type="domain" description="Flagellin C-terminal" evidence="6">
    <location>
        <begin position="183"/>
        <end position="267"/>
    </location>
</feature>
<dbReference type="Pfam" id="PF00700">
    <property type="entry name" value="Flagellin_C"/>
    <property type="match status" value="1"/>
</dbReference>
<evidence type="ECO:0000256" key="1">
    <source>
        <dbReference type="ARBA" id="ARBA00005709"/>
    </source>
</evidence>
<proteinExistence type="inferred from homology"/>
<dbReference type="RefSeq" id="WP_099683927.1">
    <property type="nucleotide sequence ID" value="NZ_JBOIRJ010000003.1"/>
</dbReference>
<dbReference type="Gene3D" id="1.20.1330.10">
    <property type="entry name" value="f41 fragment of flagellin, N-terminal domain"/>
    <property type="match status" value="2"/>
</dbReference>
<feature type="domain" description="Flagellin N-terminal" evidence="5">
    <location>
        <begin position="3"/>
        <end position="139"/>
    </location>
</feature>
<keyword evidence="3 4" id="KW-0975">Bacterial flagellum</keyword>
<dbReference type="InterPro" id="IPR046358">
    <property type="entry name" value="Flagellin_C"/>
</dbReference>
<dbReference type="Proteomes" id="UP000228484">
    <property type="component" value="Unassembled WGS sequence"/>
</dbReference>
<dbReference type="PRINTS" id="PR00207">
    <property type="entry name" value="FLAGELLIN"/>
</dbReference>
<keyword evidence="7" id="KW-0966">Cell projection</keyword>
<reference evidence="7 8" key="1">
    <citation type="submission" date="2017-09" db="EMBL/GenBank/DDBJ databases">
        <title>Biocontrol bacteria screening and application from spent mushroom substrate.</title>
        <authorList>
            <person name="Sun X."/>
        </authorList>
    </citation>
    <scope>NUCLEOTIDE SEQUENCE [LARGE SCALE GENOMIC DNA]</scope>
    <source>
        <strain evidence="7 8">100374</strain>
    </source>
</reference>
<keyword evidence="7" id="KW-0969">Cilium</keyword>
<evidence type="ECO:0000259" key="5">
    <source>
        <dbReference type="Pfam" id="PF00669"/>
    </source>
</evidence>
<organism evidence="7 8">
    <name type="scientific">Bacillus fungorum</name>
    <dbReference type="NCBI Taxonomy" id="2039284"/>
    <lineage>
        <taxon>Bacteria</taxon>
        <taxon>Bacillati</taxon>
        <taxon>Bacillota</taxon>
        <taxon>Bacilli</taxon>
        <taxon>Bacillales</taxon>
        <taxon>Bacillaceae</taxon>
        <taxon>Bacillus</taxon>
    </lineage>
</organism>
<gene>
    <name evidence="7" type="ORF">CO726_08290</name>
</gene>
<evidence type="ECO:0000256" key="4">
    <source>
        <dbReference type="RuleBase" id="RU362073"/>
    </source>
</evidence>
<dbReference type="InterPro" id="IPR042187">
    <property type="entry name" value="Flagellin_C_sub2"/>
</dbReference>
<dbReference type="Pfam" id="PF00669">
    <property type="entry name" value="Flagellin_N"/>
    <property type="match status" value="1"/>
</dbReference>
<evidence type="ECO:0000256" key="2">
    <source>
        <dbReference type="ARBA" id="ARBA00020110"/>
    </source>
</evidence>
<protein>
    <recommendedName>
        <fullName evidence="2 4">Flagellin</fullName>
    </recommendedName>
</protein>
<sequence length="269" mass="29917">MRISTNILSMKALQSLHINERQMNTAMEHLSTGKKLNNASDNPANIAIVTRMHARVRGMRVSIRNNEDAISMLQTAEAALQTVTNILIHMRNLAVQSANGTNSNENRNLLDKEFQQLVKQIGYIGETTAFNDLSVFDGQSRNISLNDLGHTIDISIKENNIFLPPKRNDIKISTKQEAEAAIAKIEVALQSVSLHRADLGSMINRLQFNIENLNSQSISLTDAASRMEDADMAQEMSGFVKYKLLTEVALSMISQANQIPQMILKLLQS</sequence>
<comment type="caution">
    <text evidence="7">The sequence shown here is derived from an EMBL/GenBank/DDBJ whole genome shotgun (WGS) entry which is preliminary data.</text>
</comment>
<evidence type="ECO:0000256" key="3">
    <source>
        <dbReference type="ARBA" id="ARBA00023143"/>
    </source>
</evidence>
<dbReference type="Gene3D" id="6.10.10.10">
    <property type="entry name" value="Flagellar export chaperone, C-terminal domain"/>
    <property type="match status" value="1"/>
</dbReference>
<dbReference type="InterPro" id="IPR001029">
    <property type="entry name" value="Flagellin_N"/>
</dbReference>
<comment type="subcellular location">
    <subcellularLocation>
        <location evidence="4">Secreted</location>
    </subcellularLocation>
    <subcellularLocation>
        <location evidence="4">Bacterial flagellum</location>
    </subcellularLocation>
</comment>